<dbReference type="PANTHER" id="PTHR11412">
    <property type="entry name" value="MACROGLOBULIN / COMPLEMENT"/>
    <property type="match status" value="1"/>
</dbReference>
<organism evidence="3 4">
    <name type="scientific">Daphnia galeata</name>
    <dbReference type="NCBI Taxonomy" id="27404"/>
    <lineage>
        <taxon>Eukaryota</taxon>
        <taxon>Metazoa</taxon>
        <taxon>Ecdysozoa</taxon>
        <taxon>Arthropoda</taxon>
        <taxon>Crustacea</taxon>
        <taxon>Branchiopoda</taxon>
        <taxon>Diplostraca</taxon>
        <taxon>Cladocera</taxon>
        <taxon>Anomopoda</taxon>
        <taxon>Daphniidae</taxon>
        <taxon>Daphnia</taxon>
    </lineage>
</organism>
<dbReference type="SMART" id="SM01359">
    <property type="entry name" value="A2M_N_2"/>
    <property type="match status" value="1"/>
</dbReference>
<dbReference type="GO" id="GO:0005615">
    <property type="term" value="C:extracellular space"/>
    <property type="evidence" value="ECO:0007669"/>
    <property type="project" value="InterPro"/>
</dbReference>
<accession>A0A8J2RM76</accession>
<dbReference type="SUPFAM" id="SSF48239">
    <property type="entry name" value="Terpenoid cyclases/Protein prenyltransferases"/>
    <property type="match status" value="1"/>
</dbReference>
<dbReference type="InterPro" id="IPR013783">
    <property type="entry name" value="Ig-like_fold"/>
</dbReference>
<dbReference type="AlphaFoldDB" id="A0A8J2RM76"/>
<feature type="region of interest" description="Disordered" evidence="1">
    <location>
        <begin position="851"/>
        <end position="872"/>
    </location>
</feature>
<dbReference type="EMBL" id="CAKKLH010000112">
    <property type="protein sequence ID" value="CAH0103527.1"/>
    <property type="molecule type" value="Genomic_DNA"/>
</dbReference>
<dbReference type="Gene3D" id="1.50.10.20">
    <property type="match status" value="1"/>
</dbReference>
<dbReference type="InterPro" id="IPR011625">
    <property type="entry name" value="A2M_N_BRD"/>
</dbReference>
<dbReference type="InterPro" id="IPR050473">
    <property type="entry name" value="A2M/Complement_sys"/>
</dbReference>
<dbReference type="Proteomes" id="UP000789390">
    <property type="component" value="Unassembled WGS sequence"/>
</dbReference>
<gene>
    <name evidence="3" type="ORF">DGAL_LOCUS6101</name>
</gene>
<proteinExistence type="predicted"/>
<dbReference type="OrthoDB" id="6359008at2759"/>
<dbReference type="InterPro" id="IPR011626">
    <property type="entry name" value="Alpha-macroglobulin_TED"/>
</dbReference>
<name>A0A8J2RM76_9CRUS</name>
<dbReference type="Pfam" id="PF07678">
    <property type="entry name" value="TED_complement"/>
    <property type="match status" value="1"/>
</dbReference>
<dbReference type="Pfam" id="PF07703">
    <property type="entry name" value="A2M_BRD"/>
    <property type="match status" value="1"/>
</dbReference>
<feature type="domain" description="Alpha-2-macroglobulin bait region" evidence="2">
    <location>
        <begin position="282"/>
        <end position="408"/>
    </location>
</feature>
<reference evidence="3" key="1">
    <citation type="submission" date="2021-11" db="EMBL/GenBank/DDBJ databases">
        <authorList>
            <person name="Schell T."/>
        </authorList>
    </citation>
    <scope>NUCLEOTIDE SEQUENCE</scope>
    <source>
        <strain evidence="3">M5</strain>
    </source>
</reference>
<evidence type="ECO:0000313" key="4">
    <source>
        <dbReference type="Proteomes" id="UP000789390"/>
    </source>
</evidence>
<comment type="caution">
    <text evidence="3">The sequence shown here is derived from an EMBL/GenBank/DDBJ whole genome shotgun (WGS) entry which is preliminary data.</text>
</comment>
<dbReference type="Gene3D" id="2.60.40.1930">
    <property type="match status" value="1"/>
</dbReference>
<evidence type="ECO:0000256" key="1">
    <source>
        <dbReference type="SAM" id="MobiDB-lite"/>
    </source>
</evidence>
<evidence type="ECO:0000313" key="3">
    <source>
        <dbReference type="EMBL" id="CAH0103527.1"/>
    </source>
</evidence>
<feature type="compositionally biased region" description="Polar residues" evidence="1">
    <location>
        <begin position="862"/>
        <end position="872"/>
    </location>
</feature>
<dbReference type="Gene3D" id="2.60.40.10">
    <property type="entry name" value="Immunoglobulins"/>
    <property type="match status" value="1"/>
</dbReference>
<evidence type="ECO:0000259" key="2">
    <source>
        <dbReference type="SMART" id="SM01359"/>
    </source>
</evidence>
<protein>
    <recommendedName>
        <fullName evidence="2">Alpha-2-macroglobulin bait region domain-containing protein</fullName>
    </recommendedName>
</protein>
<sequence length="872" mass="98253">MQQVHEQQFVVERYYIPIFEVIPSAPAYVLDSDVKYTSGVTTSFHRSRVLNGNTTVQVHARPVNTSIRSYRLVSEEHPPWSHQFSNDVNLDDVRSAVGSRSLAGWVVRVTTSVHNYFMGETRRSFIETRIIRAQLKFEFSGAKTVVFKPGMPFEGHVYVMYDDNQALSPEKLSGANLIIRPVVTTSNGQLKTLPEVIVPAKGEYLINSKGSNKKKYGADFKHWMERQAEDAEFGQFRRTGVYHFRVYANAIKMTATYKDEEGDKATAEMRAVAFYSPNEMYIHVGTSTEKGRLGENAVIHLRSNFEFQVYSYVVVSKGLVIHGSTETHPHPTKLVTFSIPVSSEMAPTFKLVAMVVSPVGELVADSVTIPVQSFNLESPSAIRRGETLGVRLMAVNNLKEEVMALIVLEASDDYLFVETDDDGEVEHYRPNLVGERQHMVAVPLSYREVYLPIAPQVEQGTITIKIRTISQIRRQVFDIDLDILPEGATVTRYNSLLLDLKNRAHVLRFLDIPVEESPIIPYSKFRRYVFGSPRASVTLCGDVFGPVFPSTPISTDSLLSRSLHGTKANLYNLASTLWSLHYLRLTNQLKSRVLYRGLNTMNVQMAELMRLYNYDGSFIAQKASDPSVWVTTWVIRVLGQSQFQDWENHYFVDRGLLGNSDQWILTNQKRDGTFEDDDYPFPLEIQSVRNATRKIALTAHVLIGLHQCSEGLEGSLKVLTATAKSRAVNYLERSMSRLTDPYEVAIVTYALTLTNSPAKESAFNAMHKIRREGEGMIPNVWGHVNIIGQGAGQAVLQLKVQYGIDWEELNDVPKRRYFDLSIDENYSHFGNKSHVTIEACIRWLATDEAKTSGPTTLEVETPSGSSNPMPTS</sequence>
<dbReference type="PANTHER" id="PTHR11412:SF146">
    <property type="entry name" value="CD109 ANTIGEN"/>
    <property type="match status" value="1"/>
</dbReference>
<dbReference type="InterPro" id="IPR008930">
    <property type="entry name" value="Terpenoid_cyclase/PrenylTrfase"/>
</dbReference>
<keyword evidence="4" id="KW-1185">Reference proteome</keyword>